<evidence type="ECO:0000313" key="2">
    <source>
        <dbReference type="EMBL" id="KAK1462205.1"/>
    </source>
</evidence>
<keyword evidence="1" id="KW-0472">Membrane</keyword>
<dbReference type="Proteomes" id="UP001239795">
    <property type="component" value="Unassembled WGS sequence"/>
</dbReference>
<protein>
    <submittedName>
        <fullName evidence="2">Uncharacterized protein</fullName>
    </submittedName>
</protein>
<accession>A0AAI9XWP4</accession>
<keyword evidence="1" id="KW-0812">Transmembrane</keyword>
<reference evidence="2 3" key="1">
    <citation type="submission" date="2016-10" db="EMBL/GenBank/DDBJ databases">
        <title>The genome sequence of Colletotrichum fioriniae PJ7.</title>
        <authorList>
            <person name="Baroncelli R."/>
        </authorList>
    </citation>
    <scope>NUCLEOTIDE SEQUENCE [LARGE SCALE GENOMIC DNA]</scope>
    <source>
        <strain evidence="2">Col 31</strain>
    </source>
</reference>
<gene>
    <name evidence="2" type="ORF">CMEL01_14172</name>
</gene>
<dbReference type="AlphaFoldDB" id="A0AAI9XWP4"/>
<comment type="caution">
    <text evidence="2">The sequence shown here is derived from an EMBL/GenBank/DDBJ whole genome shotgun (WGS) entry which is preliminary data.</text>
</comment>
<evidence type="ECO:0000313" key="3">
    <source>
        <dbReference type="Proteomes" id="UP001239795"/>
    </source>
</evidence>
<organism evidence="2 3">
    <name type="scientific">Colletotrichum melonis</name>
    <dbReference type="NCBI Taxonomy" id="1209925"/>
    <lineage>
        <taxon>Eukaryota</taxon>
        <taxon>Fungi</taxon>
        <taxon>Dikarya</taxon>
        <taxon>Ascomycota</taxon>
        <taxon>Pezizomycotina</taxon>
        <taxon>Sordariomycetes</taxon>
        <taxon>Hypocreomycetidae</taxon>
        <taxon>Glomerellales</taxon>
        <taxon>Glomerellaceae</taxon>
        <taxon>Colletotrichum</taxon>
        <taxon>Colletotrichum acutatum species complex</taxon>
    </lineage>
</organism>
<proteinExistence type="predicted"/>
<name>A0AAI9XWP4_9PEZI</name>
<sequence length="48" mass="5379">MFARLQFVYFLSFFSSLNVISTLSMDLCITPLSFFSSLGHLTAALEPD</sequence>
<keyword evidence="3" id="KW-1185">Reference proteome</keyword>
<feature type="transmembrane region" description="Helical" evidence="1">
    <location>
        <begin position="7"/>
        <end position="32"/>
    </location>
</feature>
<evidence type="ECO:0000256" key="1">
    <source>
        <dbReference type="SAM" id="Phobius"/>
    </source>
</evidence>
<keyword evidence="1" id="KW-1133">Transmembrane helix</keyword>
<dbReference type="EMBL" id="MLGG01000009">
    <property type="protein sequence ID" value="KAK1462205.1"/>
    <property type="molecule type" value="Genomic_DNA"/>
</dbReference>